<dbReference type="PANTHER" id="PTHR43267:SF1">
    <property type="entry name" value="TRNA THREONYLCARBAMOYLADENOSINE DEHYDRATASE"/>
    <property type="match status" value="1"/>
</dbReference>
<name>A0A9D2TF61_9FIRM</name>
<dbReference type="AlphaFoldDB" id="A0A9D2TF61"/>
<dbReference type="InterPro" id="IPR045886">
    <property type="entry name" value="ThiF/MoeB/HesA"/>
</dbReference>
<reference evidence="2" key="2">
    <citation type="submission" date="2021-04" db="EMBL/GenBank/DDBJ databases">
        <authorList>
            <person name="Gilroy R."/>
        </authorList>
    </citation>
    <scope>NUCLEOTIDE SEQUENCE</scope>
    <source>
        <strain evidence="2">CHK198-12963</strain>
    </source>
</reference>
<dbReference type="InterPro" id="IPR035985">
    <property type="entry name" value="Ubiquitin-activating_enz"/>
</dbReference>
<dbReference type="PANTHER" id="PTHR43267">
    <property type="entry name" value="TRNA THREONYLCARBAMOYLADENOSINE DEHYDRATASE"/>
    <property type="match status" value="1"/>
</dbReference>
<evidence type="ECO:0000313" key="2">
    <source>
        <dbReference type="EMBL" id="HJC66523.1"/>
    </source>
</evidence>
<organism evidence="2 3">
    <name type="scientific">Candidatus Enterocloster excrementigallinarum</name>
    <dbReference type="NCBI Taxonomy" id="2838558"/>
    <lineage>
        <taxon>Bacteria</taxon>
        <taxon>Bacillati</taxon>
        <taxon>Bacillota</taxon>
        <taxon>Clostridia</taxon>
        <taxon>Lachnospirales</taxon>
        <taxon>Lachnospiraceae</taxon>
        <taxon>Enterocloster</taxon>
    </lineage>
</organism>
<accession>A0A9D2TF61</accession>
<dbReference type="InterPro" id="IPR000594">
    <property type="entry name" value="ThiF_NAD_FAD-bd"/>
</dbReference>
<comment type="caution">
    <text evidence="2">The sequence shown here is derived from an EMBL/GenBank/DDBJ whole genome shotgun (WGS) entry which is preliminary data.</text>
</comment>
<protein>
    <submittedName>
        <fullName evidence="2">tRNA threonylcarbamoyladenosine dehydratase</fullName>
    </submittedName>
</protein>
<proteinExistence type="predicted"/>
<evidence type="ECO:0000259" key="1">
    <source>
        <dbReference type="Pfam" id="PF00899"/>
    </source>
</evidence>
<feature type="domain" description="THIF-type NAD/FAD binding fold" evidence="1">
    <location>
        <begin position="2"/>
        <end position="230"/>
    </location>
</feature>
<dbReference type="EMBL" id="DWWB01000038">
    <property type="protein sequence ID" value="HJC66523.1"/>
    <property type="molecule type" value="Genomic_DNA"/>
</dbReference>
<sequence length="236" mass="25402">MLIGTDGMEVLARSQVAVFGLGGVGSHAAEALARGGVGKLFLADHDTVSLTNLNRQIIALHSTVGRGKAQVMKERIRDICPETEVTLCETFVLPENLAQVMSQAGPVDFILDAIDTVSSKLALAAYAKEHSIPIISAMGTGNKLYPELFRISDISQTRVCPLCRVMRRELKSRNLDRLTVCWSPEQPIRPSAAAEGDKTKMRATPGSVSFVPPAAGLLMAGYVIRRLCGLEADISR</sequence>
<reference evidence="2" key="1">
    <citation type="journal article" date="2021" name="PeerJ">
        <title>Extensive microbial diversity within the chicken gut microbiome revealed by metagenomics and culture.</title>
        <authorList>
            <person name="Gilroy R."/>
            <person name="Ravi A."/>
            <person name="Getino M."/>
            <person name="Pursley I."/>
            <person name="Horton D.L."/>
            <person name="Alikhan N.F."/>
            <person name="Baker D."/>
            <person name="Gharbi K."/>
            <person name="Hall N."/>
            <person name="Watson M."/>
            <person name="Adriaenssens E.M."/>
            <person name="Foster-Nyarko E."/>
            <person name="Jarju S."/>
            <person name="Secka A."/>
            <person name="Antonio M."/>
            <person name="Oren A."/>
            <person name="Chaudhuri R.R."/>
            <person name="La Ragione R."/>
            <person name="Hildebrand F."/>
            <person name="Pallen M.J."/>
        </authorList>
    </citation>
    <scope>NUCLEOTIDE SEQUENCE</scope>
    <source>
        <strain evidence="2">CHK198-12963</strain>
    </source>
</reference>
<dbReference type="GO" id="GO:0061503">
    <property type="term" value="F:tRNA threonylcarbamoyladenosine dehydratase"/>
    <property type="evidence" value="ECO:0007669"/>
    <property type="project" value="TreeGrafter"/>
</dbReference>
<dbReference type="GO" id="GO:0008641">
    <property type="term" value="F:ubiquitin-like modifier activating enzyme activity"/>
    <property type="evidence" value="ECO:0007669"/>
    <property type="project" value="InterPro"/>
</dbReference>
<dbReference type="Gene3D" id="3.40.50.720">
    <property type="entry name" value="NAD(P)-binding Rossmann-like Domain"/>
    <property type="match status" value="1"/>
</dbReference>
<dbReference type="CDD" id="cd00755">
    <property type="entry name" value="YgdL_like"/>
    <property type="match status" value="1"/>
</dbReference>
<gene>
    <name evidence="2" type="ORF">H9931_07380</name>
</gene>
<evidence type="ECO:0000313" key="3">
    <source>
        <dbReference type="Proteomes" id="UP000823863"/>
    </source>
</evidence>
<dbReference type="SUPFAM" id="SSF69572">
    <property type="entry name" value="Activating enzymes of the ubiquitin-like proteins"/>
    <property type="match status" value="1"/>
</dbReference>
<dbReference type="Pfam" id="PF00899">
    <property type="entry name" value="ThiF"/>
    <property type="match status" value="1"/>
</dbReference>
<dbReference type="GO" id="GO:0061504">
    <property type="term" value="P:cyclic threonylcarbamoyladenosine biosynthetic process"/>
    <property type="evidence" value="ECO:0007669"/>
    <property type="project" value="TreeGrafter"/>
</dbReference>
<dbReference type="Proteomes" id="UP000823863">
    <property type="component" value="Unassembled WGS sequence"/>
</dbReference>